<reference evidence="6" key="1">
    <citation type="submission" date="2021-02" db="EMBL/GenBank/DDBJ databases">
        <authorList>
            <person name="Nowell W R."/>
        </authorList>
    </citation>
    <scope>NUCLEOTIDE SEQUENCE</scope>
</reference>
<feature type="domain" description="EF-hand" evidence="5">
    <location>
        <begin position="101"/>
        <end position="136"/>
    </location>
</feature>
<comment type="caution">
    <text evidence="6">The sequence shown here is derived from an EMBL/GenBank/DDBJ whole genome shotgun (WGS) entry which is preliminary data.</text>
</comment>
<keyword evidence="3" id="KW-0677">Repeat</keyword>
<evidence type="ECO:0000256" key="1">
    <source>
        <dbReference type="ARBA" id="ARBA00006049"/>
    </source>
</evidence>
<dbReference type="InterPro" id="IPR028846">
    <property type="entry name" value="Recoverin"/>
</dbReference>
<dbReference type="PRINTS" id="PR00450">
    <property type="entry name" value="RECOVERIN"/>
</dbReference>
<evidence type="ECO:0000256" key="4">
    <source>
        <dbReference type="ARBA" id="ARBA00022837"/>
    </source>
</evidence>
<accession>A0A814Q0H1</accession>
<dbReference type="EMBL" id="CAJOBD010002752">
    <property type="protein sequence ID" value="CAF3905542.1"/>
    <property type="molecule type" value="Genomic_DNA"/>
</dbReference>
<keyword evidence="4" id="KW-0106">Calcium</keyword>
<dbReference type="Pfam" id="PF13499">
    <property type="entry name" value="EF-hand_7"/>
    <property type="match status" value="2"/>
</dbReference>
<dbReference type="SMART" id="SM00054">
    <property type="entry name" value="EFh"/>
    <property type="match status" value="3"/>
</dbReference>
<dbReference type="InterPro" id="IPR018247">
    <property type="entry name" value="EF_Hand_1_Ca_BS"/>
</dbReference>
<evidence type="ECO:0000256" key="2">
    <source>
        <dbReference type="ARBA" id="ARBA00022723"/>
    </source>
</evidence>
<dbReference type="AlphaFoldDB" id="A0A814Q0H1"/>
<feature type="domain" description="EF-hand" evidence="5">
    <location>
        <begin position="65"/>
        <end position="100"/>
    </location>
</feature>
<evidence type="ECO:0000259" key="5">
    <source>
        <dbReference type="PROSITE" id="PS50222"/>
    </source>
</evidence>
<protein>
    <recommendedName>
        <fullName evidence="5">EF-hand domain-containing protein</fullName>
    </recommendedName>
</protein>
<dbReference type="PROSITE" id="PS00018">
    <property type="entry name" value="EF_HAND_1"/>
    <property type="match status" value="3"/>
</dbReference>
<dbReference type="CDD" id="cd00051">
    <property type="entry name" value="EFh"/>
    <property type="match status" value="2"/>
</dbReference>
<dbReference type="Proteomes" id="UP000663864">
    <property type="component" value="Unassembled WGS sequence"/>
</dbReference>
<dbReference type="FunFam" id="1.10.238.10:FF:000009">
    <property type="entry name" value="Visinin-like protein 1"/>
    <property type="match status" value="1"/>
</dbReference>
<dbReference type="Proteomes" id="UP000663836">
    <property type="component" value="Unassembled WGS sequence"/>
</dbReference>
<dbReference type="GO" id="GO:0005509">
    <property type="term" value="F:calcium ion binding"/>
    <property type="evidence" value="ECO:0007669"/>
    <property type="project" value="InterPro"/>
</dbReference>
<evidence type="ECO:0000313" key="6">
    <source>
        <dbReference type="EMBL" id="CAF1113569.1"/>
    </source>
</evidence>
<dbReference type="InterPro" id="IPR011992">
    <property type="entry name" value="EF-hand-dom_pair"/>
</dbReference>
<dbReference type="PANTHER" id="PTHR23055">
    <property type="entry name" value="CALCIUM BINDING PROTEINS"/>
    <property type="match status" value="1"/>
</dbReference>
<dbReference type="EMBL" id="CAJNOT010000939">
    <property type="protein sequence ID" value="CAF1113569.1"/>
    <property type="molecule type" value="Genomic_DNA"/>
</dbReference>
<dbReference type="SUPFAM" id="SSF47473">
    <property type="entry name" value="EF-hand"/>
    <property type="match status" value="1"/>
</dbReference>
<dbReference type="PROSITE" id="PS50222">
    <property type="entry name" value="EF_HAND_2"/>
    <property type="match status" value="3"/>
</dbReference>
<dbReference type="Gene3D" id="1.10.238.10">
    <property type="entry name" value="EF-hand"/>
    <property type="match status" value="1"/>
</dbReference>
<proteinExistence type="inferred from homology"/>
<dbReference type="InterPro" id="IPR002048">
    <property type="entry name" value="EF_hand_dom"/>
</dbReference>
<organism evidence="6 8">
    <name type="scientific">Rotaria sordida</name>
    <dbReference type="NCBI Taxonomy" id="392033"/>
    <lineage>
        <taxon>Eukaryota</taxon>
        <taxon>Metazoa</taxon>
        <taxon>Spiralia</taxon>
        <taxon>Gnathifera</taxon>
        <taxon>Rotifera</taxon>
        <taxon>Eurotatoria</taxon>
        <taxon>Bdelloidea</taxon>
        <taxon>Philodinida</taxon>
        <taxon>Philodinidae</taxon>
        <taxon>Rotaria</taxon>
    </lineage>
</organism>
<name>A0A814Q0H1_9BILA</name>
<sequence>MGNKHAKHVSTELTDKQIASLKAITRYTEKEIREWYEGFICDCPNGKLDKKKFIEVFKQFYPHGKPEKFCKYAFDTFDTNNDGTVSFEEFLIAYSVARSGNLDARLDLVFDVYDISHDGLIDQEELTKMIIALYDLLGNTNRKGDHDPKKRAAQILTKLDVNQDKKITKEEFINGCKSDPFLRQLLDPNS</sequence>
<evidence type="ECO:0000313" key="7">
    <source>
        <dbReference type="EMBL" id="CAF3905542.1"/>
    </source>
</evidence>
<dbReference type="PANTHER" id="PTHR23055:SF69">
    <property type="entry name" value="NEURONAL CALCIUM SENSOR 2"/>
    <property type="match status" value="1"/>
</dbReference>
<feature type="domain" description="EF-hand" evidence="5">
    <location>
        <begin position="147"/>
        <end position="182"/>
    </location>
</feature>
<gene>
    <name evidence="7" type="ORF">JBS370_LOCUS21114</name>
    <name evidence="6" type="ORF">ZHD862_LOCUS18249</name>
</gene>
<comment type="similarity">
    <text evidence="1">Belongs to the recoverin family.</text>
</comment>
<evidence type="ECO:0000313" key="8">
    <source>
        <dbReference type="Proteomes" id="UP000663864"/>
    </source>
</evidence>
<keyword evidence="2" id="KW-0479">Metal-binding</keyword>
<evidence type="ECO:0000256" key="3">
    <source>
        <dbReference type="ARBA" id="ARBA00022737"/>
    </source>
</evidence>